<keyword evidence="10" id="KW-1185">Reference proteome</keyword>
<dbReference type="PANTHER" id="PTHR43649">
    <property type="entry name" value="ARABINOSE-BINDING PROTEIN-RELATED"/>
    <property type="match status" value="1"/>
</dbReference>
<reference evidence="10" key="1">
    <citation type="submission" date="2018-12" db="EMBL/GenBank/DDBJ databases">
        <title>Genome sequence of Peanibacillus sp.</title>
        <authorList>
            <person name="Subramani G."/>
            <person name="Srinivasan S."/>
            <person name="Kim M.K."/>
        </authorList>
    </citation>
    <scope>NUCLEOTIDE SEQUENCE [LARGE SCALE GENOMIC DNA]</scope>
    <source>
        <strain evidence="10">18JY67-1</strain>
    </source>
</reference>
<evidence type="ECO:0000256" key="2">
    <source>
        <dbReference type="ARBA" id="ARBA00022448"/>
    </source>
</evidence>
<accession>A0A3S9A7B4</accession>
<sequence length="431" mass="47567">MRRGALCVTTILLATALVACNNEKLPSKIDQPAKVEDSTTKVPLLFAALGGVPQEMQDDLNNHFPNYDISYSTLGLNGLEGHEVDDTFPDLVLDVEHIATPSDIWKQVRLDLSDYIQMHQMNLSLFSPGLVERINAFDNNEGHIYELPFNQYLSALFYNKKVFDEMHISYPHDGMTWKDVAELNQQFAGSRYVGFTPYTSQISIFNMIDEYGLHFLDATTDQSTVLSPKWVELATLIRDLIAPTANQETEAVNPTSAETMFAYGGNIAMALGDGVHLLQEGVKGSQDLDLVSFPTVEEGSKIGPFLKTSTLYVSSTSKHAEDAFEIIAYMLSEEKQMEYAKQGIGPVIQTPEIIEQFGTSVNETAGKNTQALFENTSTAYTEISAYENVALQAAVQQLSDLANPNVTVNDFLKQLDTTINSAVEGSKAQKS</sequence>
<keyword evidence="5" id="KW-0472">Membrane</keyword>
<dbReference type="Pfam" id="PF13416">
    <property type="entry name" value="SBP_bac_8"/>
    <property type="match status" value="1"/>
</dbReference>
<dbReference type="InterPro" id="IPR006061">
    <property type="entry name" value="SBP_1_CS"/>
</dbReference>
<dbReference type="GO" id="GO:0055085">
    <property type="term" value="P:transmembrane transport"/>
    <property type="evidence" value="ECO:0007669"/>
    <property type="project" value="InterPro"/>
</dbReference>
<dbReference type="PANTHER" id="PTHR43649:SF33">
    <property type="entry name" value="POLYGALACTURONAN_RHAMNOGALACTURONAN-BINDING PROTEIN YTCQ"/>
    <property type="match status" value="1"/>
</dbReference>
<dbReference type="SUPFAM" id="SSF53850">
    <property type="entry name" value="Periplasmic binding protein-like II"/>
    <property type="match status" value="1"/>
</dbReference>
<evidence type="ECO:0000313" key="10">
    <source>
        <dbReference type="Proteomes" id="UP000272528"/>
    </source>
</evidence>
<keyword evidence="6" id="KW-0564">Palmitate</keyword>
<organism evidence="9 10">
    <name type="scientific">Paenibacillus albus</name>
    <dbReference type="NCBI Taxonomy" id="2495582"/>
    <lineage>
        <taxon>Bacteria</taxon>
        <taxon>Bacillati</taxon>
        <taxon>Bacillota</taxon>
        <taxon>Bacilli</taxon>
        <taxon>Bacillales</taxon>
        <taxon>Paenibacillaceae</taxon>
        <taxon>Paenibacillus</taxon>
    </lineage>
</organism>
<evidence type="ECO:0000256" key="3">
    <source>
        <dbReference type="ARBA" id="ARBA00022475"/>
    </source>
</evidence>
<dbReference type="RefSeq" id="WP_126017326.1">
    <property type="nucleotide sequence ID" value="NZ_CP034437.1"/>
</dbReference>
<evidence type="ECO:0000256" key="1">
    <source>
        <dbReference type="ARBA" id="ARBA00008520"/>
    </source>
</evidence>
<evidence type="ECO:0000256" key="7">
    <source>
        <dbReference type="ARBA" id="ARBA00023288"/>
    </source>
</evidence>
<name>A0A3S9A7B4_9BACL</name>
<feature type="signal peptide" evidence="8">
    <location>
        <begin position="1"/>
        <end position="19"/>
    </location>
</feature>
<keyword evidence="4 8" id="KW-0732">Signal</keyword>
<dbReference type="Gene3D" id="3.40.190.10">
    <property type="entry name" value="Periplasmic binding protein-like II"/>
    <property type="match status" value="1"/>
</dbReference>
<dbReference type="InterPro" id="IPR006059">
    <property type="entry name" value="SBP"/>
</dbReference>
<keyword evidence="7" id="KW-0449">Lipoprotein</keyword>
<dbReference type="PROSITE" id="PS51257">
    <property type="entry name" value="PROKAR_LIPOPROTEIN"/>
    <property type="match status" value="1"/>
</dbReference>
<comment type="similarity">
    <text evidence="1">Belongs to the bacterial solute-binding protein 1 family.</text>
</comment>
<dbReference type="PROSITE" id="PS01037">
    <property type="entry name" value="SBP_BACTERIAL_1"/>
    <property type="match status" value="1"/>
</dbReference>
<dbReference type="InterPro" id="IPR050490">
    <property type="entry name" value="Bact_solute-bd_prot1"/>
</dbReference>
<evidence type="ECO:0000256" key="8">
    <source>
        <dbReference type="SAM" id="SignalP"/>
    </source>
</evidence>
<keyword evidence="2" id="KW-0813">Transport</keyword>
<dbReference type="EMBL" id="CP034437">
    <property type="protein sequence ID" value="AZN41620.1"/>
    <property type="molecule type" value="Genomic_DNA"/>
</dbReference>
<protein>
    <submittedName>
        <fullName evidence="9">Extracellular solute-binding protein</fullName>
    </submittedName>
</protein>
<evidence type="ECO:0000313" key="9">
    <source>
        <dbReference type="EMBL" id="AZN41620.1"/>
    </source>
</evidence>
<dbReference type="Proteomes" id="UP000272528">
    <property type="component" value="Chromosome"/>
</dbReference>
<gene>
    <name evidence="9" type="ORF">EJC50_19520</name>
</gene>
<feature type="chain" id="PRO_5039630803" evidence="8">
    <location>
        <begin position="20"/>
        <end position="431"/>
    </location>
</feature>
<evidence type="ECO:0000256" key="4">
    <source>
        <dbReference type="ARBA" id="ARBA00022729"/>
    </source>
</evidence>
<dbReference type="OrthoDB" id="3928382at2"/>
<keyword evidence="3" id="KW-1003">Cell membrane</keyword>
<dbReference type="AlphaFoldDB" id="A0A3S9A7B4"/>
<proteinExistence type="inferred from homology"/>
<evidence type="ECO:0000256" key="5">
    <source>
        <dbReference type="ARBA" id="ARBA00023136"/>
    </source>
</evidence>
<evidence type="ECO:0000256" key="6">
    <source>
        <dbReference type="ARBA" id="ARBA00023139"/>
    </source>
</evidence>
<dbReference type="KEGG" id="palb:EJC50_19520"/>